<evidence type="ECO:0000256" key="5">
    <source>
        <dbReference type="SAM" id="Phobius"/>
    </source>
</evidence>
<organism evidence="7 8">
    <name type="scientific">Siminovitchia sediminis</name>
    <dbReference type="NCBI Taxonomy" id="1274353"/>
    <lineage>
        <taxon>Bacteria</taxon>
        <taxon>Bacillati</taxon>
        <taxon>Bacillota</taxon>
        <taxon>Bacilli</taxon>
        <taxon>Bacillales</taxon>
        <taxon>Bacillaceae</taxon>
        <taxon>Siminovitchia</taxon>
    </lineage>
</organism>
<dbReference type="PANTHER" id="PTHR42770:SF16">
    <property type="entry name" value="AMINO ACID PERMEASE"/>
    <property type="match status" value="1"/>
</dbReference>
<keyword evidence="8" id="KW-1185">Reference proteome</keyword>
<feature type="transmembrane region" description="Helical" evidence="5">
    <location>
        <begin position="134"/>
        <end position="154"/>
    </location>
</feature>
<keyword evidence="3 5" id="KW-1133">Transmembrane helix</keyword>
<dbReference type="InterPro" id="IPR050367">
    <property type="entry name" value="APC_superfamily"/>
</dbReference>
<keyword evidence="4 5" id="KW-0472">Membrane</keyword>
<accession>A0ABW4KEV2</accession>
<feature type="transmembrane region" description="Helical" evidence="5">
    <location>
        <begin position="296"/>
        <end position="318"/>
    </location>
</feature>
<feature type="transmembrane region" description="Helical" evidence="5">
    <location>
        <begin position="441"/>
        <end position="464"/>
    </location>
</feature>
<proteinExistence type="predicted"/>
<evidence type="ECO:0000256" key="2">
    <source>
        <dbReference type="ARBA" id="ARBA00022692"/>
    </source>
</evidence>
<evidence type="ECO:0000256" key="4">
    <source>
        <dbReference type="ARBA" id="ARBA00023136"/>
    </source>
</evidence>
<feature type="domain" description="Amino acid permease/ SLC12A" evidence="6">
    <location>
        <begin position="21"/>
        <end position="466"/>
    </location>
</feature>
<sequence length="479" mass="52184">MDNIQSTESNRLYKGSLSYFHIVLMVLASAAPMVVVPGYIPLSISFGAGLATPLVYALATIILLVFSVGYVEMAKRITAAGAFYTFVTQGLGKSLGLSAGFASLFCYALIEAAILGGLGFFATELFANHFGLQLPWYAYSFCGLFIIFAISYFRVTLTAKILGLALMIELLLILIVDFAILGNGGAEGIQFYAFNPMELAAAPALGVGFFLAFWSWIGFEGTAIYGEETVDPKKSVPKATYTAVILLGVFYTFSAFMSILGFGKEAHLIATQDTSSYFFVLAESYAGPVFRTFMDYFAVTAFFACAFAFHNNASRYFYVFGREGILPKALGKTHPVYQSPYIASTAQLFIAFFIVGAFALAGSEPLLGLGTWMAIIATLAILTVQFCVSLAVIGYFNRIGRKSPGDYLRTIVAPGIGAITQAIVIVLLIQNITFLAESDSIVVKLIPFYVLTVYVLAYIYSIWLKKNKLETYNRIGQFE</sequence>
<feature type="transmembrane region" description="Helical" evidence="5">
    <location>
        <begin position="54"/>
        <end position="74"/>
    </location>
</feature>
<evidence type="ECO:0000256" key="1">
    <source>
        <dbReference type="ARBA" id="ARBA00004141"/>
    </source>
</evidence>
<gene>
    <name evidence="7" type="ORF">ACFSCZ_02525</name>
</gene>
<feature type="transmembrane region" description="Helical" evidence="5">
    <location>
        <begin position="200"/>
        <end position="219"/>
    </location>
</feature>
<dbReference type="EMBL" id="JBHUEO010000004">
    <property type="protein sequence ID" value="MFD1705623.1"/>
    <property type="molecule type" value="Genomic_DNA"/>
</dbReference>
<name>A0ABW4KEV2_9BACI</name>
<feature type="transmembrane region" description="Helical" evidence="5">
    <location>
        <begin position="339"/>
        <end position="360"/>
    </location>
</feature>
<comment type="subcellular location">
    <subcellularLocation>
        <location evidence="1">Membrane</location>
        <topology evidence="1">Multi-pass membrane protein</topology>
    </subcellularLocation>
</comment>
<evidence type="ECO:0000259" key="6">
    <source>
        <dbReference type="Pfam" id="PF00324"/>
    </source>
</evidence>
<protein>
    <submittedName>
        <fullName evidence="7">APC family permease</fullName>
    </submittedName>
</protein>
<feature type="transmembrane region" description="Helical" evidence="5">
    <location>
        <begin position="20"/>
        <end position="42"/>
    </location>
</feature>
<dbReference type="Gene3D" id="1.20.1740.10">
    <property type="entry name" value="Amino acid/polyamine transporter I"/>
    <property type="match status" value="1"/>
</dbReference>
<feature type="transmembrane region" description="Helical" evidence="5">
    <location>
        <begin position="372"/>
        <end position="396"/>
    </location>
</feature>
<reference evidence="8" key="1">
    <citation type="journal article" date="2019" name="Int. J. Syst. Evol. Microbiol.">
        <title>The Global Catalogue of Microorganisms (GCM) 10K type strain sequencing project: providing services to taxonomists for standard genome sequencing and annotation.</title>
        <authorList>
            <consortium name="The Broad Institute Genomics Platform"/>
            <consortium name="The Broad Institute Genome Sequencing Center for Infectious Disease"/>
            <person name="Wu L."/>
            <person name="Ma J."/>
        </authorList>
    </citation>
    <scope>NUCLEOTIDE SEQUENCE [LARGE SCALE GENOMIC DNA]</scope>
    <source>
        <strain evidence="8">CGMCC 1.12295</strain>
    </source>
</reference>
<feature type="transmembrane region" description="Helical" evidence="5">
    <location>
        <begin position="95"/>
        <end position="122"/>
    </location>
</feature>
<dbReference type="PIRSF" id="PIRSF006060">
    <property type="entry name" value="AA_transporter"/>
    <property type="match status" value="1"/>
</dbReference>
<dbReference type="InterPro" id="IPR004841">
    <property type="entry name" value="AA-permease/SLC12A_dom"/>
</dbReference>
<dbReference type="Pfam" id="PF00324">
    <property type="entry name" value="AA_permease"/>
    <property type="match status" value="1"/>
</dbReference>
<feature type="transmembrane region" description="Helical" evidence="5">
    <location>
        <begin position="408"/>
        <end position="429"/>
    </location>
</feature>
<dbReference type="Proteomes" id="UP001597301">
    <property type="component" value="Unassembled WGS sequence"/>
</dbReference>
<evidence type="ECO:0000313" key="7">
    <source>
        <dbReference type="EMBL" id="MFD1705623.1"/>
    </source>
</evidence>
<evidence type="ECO:0000256" key="3">
    <source>
        <dbReference type="ARBA" id="ARBA00022989"/>
    </source>
</evidence>
<feature type="transmembrane region" description="Helical" evidence="5">
    <location>
        <begin position="240"/>
        <end position="262"/>
    </location>
</feature>
<comment type="caution">
    <text evidence="7">The sequence shown here is derived from an EMBL/GenBank/DDBJ whole genome shotgun (WGS) entry which is preliminary data.</text>
</comment>
<keyword evidence="2 5" id="KW-0812">Transmembrane</keyword>
<dbReference type="RefSeq" id="WP_380772158.1">
    <property type="nucleotide sequence ID" value="NZ_JBHUEO010000004.1"/>
</dbReference>
<feature type="transmembrane region" description="Helical" evidence="5">
    <location>
        <begin position="161"/>
        <end position="180"/>
    </location>
</feature>
<evidence type="ECO:0000313" key="8">
    <source>
        <dbReference type="Proteomes" id="UP001597301"/>
    </source>
</evidence>
<dbReference type="PANTHER" id="PTHR42770">
    <property type="entry name" value="AMINO ACID TRANSPORTER-RELATED"/>
    <property type="match status" value="1"/>
</dbReference>